<evidence type="ECO:0000313" key="12">
    <source>
        <dbReference type="RefSeq" id="XP_012938534.2"/>
    </source>
</evidence>
<dbReference type="Pfam" id="PF03567">
    <property type="entry name" value="Sulfotransfer_2"/>
    <property type="match status" value="1"/>
</dbReference>
<dbReference type="InterPro" id="IPR005331">
    <property type="entry name" value="Sulfotransferase"/>
</dbReference>
<evidence type="ECO:0000256" key="4">
    <source>
        <dbReference type="ARBA" id="ARBA00022692"/>
    </source>
</evidence>
<proteinExistence type="inferred from homology"/>
<evidence type="ECO:0000256" key="9">
    <source>
        <dbReference type="RuleBase" id="RU364020"/>
    </source>
</evidence>
<accession>A0ABM1A0V0</accession>
<keyword evidence="9" id="KW-0119">Carbohydrate metabolism</keyword>
<feature type="region of interest" description="Disordered" evidence="10">
    <location>
        <begin position="48"/>
        <end position="67"/>
    </location>
</feature>
<name>A0ABM1A0V0_APLCA</name>
<dbReference type="Proteomes" id="UP000694888">
    <property type="component" value="Unplaced"/>
</dbReference>
<keyword evidence="6 9" id="KW-0333">Golgi apparatus</keyword>
<keyword evidence="8 9" id="KW-0325">Glycoprotein</keyword>
<keyword evidence="5" id="KW-1133">Transmembrane helix</keyword>
<keyword evidence="11" id="KW-1185">Reference proteome</keyword>
<dbReference type="GeneID" id="101863816"/>
<gene>
    <name evidence="12" type="primary">LOC101863816</name>
</gene>
<evidence type="ECO:0000256" key="6">
    <source>
        <dbReference type="ARBA" id="ARBA00023034"/>
    </source>
</evidence>
<evidence type="ECO:0000256" key="8">
    <source>
        <dbReference type="ARBA" id="ARBA00023180"/>
    </source>
</evidence>
<evidence type="ECO:0000256" key="2">
    <source>
        <dbReference type="ARBA" id="ARBA00006339"/>
    </source>
</evidence>
<organism evidence="11 12">
    <name type="scientific">Aplysia californica</name>
    <name type="common">California sea hare</name>
    <dbReference type="NCBI Taxonomy" id="6500"/>
    <lineage>
        <taxon>Eukaryota</taxon>
        <taxon>Metazoa</taxon>
        <taxon>Spiralia</taxon>
        <taxon>Lophotrochozoa</taxon>
        <taxon>Mollusca</taxon>
        <taxon>Gastropoda</taxon>
        <taxon>Heterobranchia</taxon>
        <taxon>Euthyneura</taxon>
        <taxon>Tectipleura</taxon>
        <taxon>Aplysiida</taxon>
        <taxon>Aplysioidea</taxon>
        <taxon>Aplysiidae</taxon>
        <taxon>Aplysia</taxon>
    </lineage>
</organism>
<dbReference type="RefSeq" id="XP_012938534.2">
    <property type="nucleotide sequence ID" value="XM_013083080.2"/>
</dbReference>
<reference evidence="12" key="1">
    <citation type="submission" date="2025-08" db="UniProtKB">
        <authorList>
            <consortium name="RefSeq"/>
        </authorList>
    </citation>
    <scope>IDENTIFICATION</scope>
</reference>
<dbReference type="PANTHER" id="PTHR12137:SF54">
    <property type="entry name" value="CARBOHYDRATE SULFOTRANSFERASE"/>
    <property type="match status" value="1"/>
</dbReference>
<comment type="similarity">
    <text evidence="2 9">Belongs to the sulfotransferase 2 family.</text>
</comment>
<keyword evidence="4" id="KW-0812">Transmembrane</keyword>
<evidence type="ECO:0000256" key="3">
    <source>
        <dbReference type="ARBA" id="ARBA00022679"/>
    </source>
</evidence>
<keyword evidence="3 9" id="KW-0808">Transferase</keyword>
<keyword evidence="9" id="KW-0735">Signal-anchor</keyword>
<dbReference type="InterPro" id="IPR018011">
    <property type="entry name" value="Carb_sulfotrans_8-10"/>
</dbReference>
<evidence type="ECO:0000313" key="11">
    <source>
        <dbReference type="Proteomes" id="UP000694888"/>
    </source>
</evidence>
<sequence>MRCRAKRSLLVTFAFAFLITSGFIYINILQVGETIDIQLGIERDLKRSTNEVDPVPSPQPQLHTTTQHPLHTEVEERCHHMAAANGKMRPINRVASFPMSPVISRRRKLLYCPLAKAGSTFFTRYIMAVDRPGPMTSPYDIKIADAGRNGLTSLTDLTSQQEKTKFISESFKFLFTRDPYWRVFSAYVDKLYSPNPVYWRDWGVPAIRDSGLNSSEHKCGSGVPFGAFVHLVVTRLWRSDLHFVPMTTMCNICKVRYDFVGKLEKASSDIDNLSQKLNVSSSFLHENRYKTASTLDVIKDSTEDSLHSWRREVTECTSALDVGKVIWRRLQIRGIIQHDFHFPYSEEEMESISPDDFRSRCIKATETSTDRDKLKRQKLAAFKAAYSQVSLQDRQRLTEIYHDDFYLFGYDPKPAVIFEDNRNQTSVSYILNWRNDWVNL</sequence>
<evidence type="ECO:0000256" key="5">
    <source>
        <dbReference type="ARBA" id="ARBA00022989"/>
    </source>
</evidence>
<evidence type="ECO:0000256" key="1">
    <source>
        <dbReference type="ARBA" id="ARBA00004323"/>
    </source>
</evidence>
<evidence type="ECO:0000256" key="7">
    <source>
        <dbReference type="ARBA" id="ARBA00023136"/>
    </source>
</evidence>
<dbReference type="EC" id="2.8.2.-" evidence="9"/>
<protein>
    <recommendedName>
        <fullName evidence="9">Carbohydrate sulfotransferase</fullName>
        <ecNumber evidence="9">2.8.2.-</ecNumber>
    </recommendedName>
</protein>
<dbReference type="PANTHER" id="PTHR12137">
    <property type="entry name" value="CARBOHYDRATE SULFOTRANSFERASE"/>
    <property type="match status" value="1"/>
</dbReference>
<keyword evidence="7" id="KW-0472">Membrane</keyword>
<comment type="subcellular location">
    <subcellularLocation>
        <location evidence="1 9">Golgi apparatus membrane</location>
        <topology evidence="1 9">Single-pass type II membrane protein</topology>
    </subcellularLocation>
</comment>
<evidence type="ECO:0000256" key="10">
    <source>
        <dbReference type="SAM" id="MobiDB-lite"/>
    </source>
</evidence>